<sequence>MNDPLFQALTIGHVTFKNRFMSTSH</sequence>
<dbReference type="AlphaFoldDB" id="A0A382N9J4"/>
<feature type="non-terminal residue" evidence="1">
    <location>
        <position position="25"/>
    </location>
</feature>
<organism evidence="1">
    <name type="scientific">marine metagenome</name>
    <dbReference type="NCBI Taxonomy" id="408172"/>
    <lineage>
        <taxon>unclassified sequences</taxon>
        <taxon>metagenomes</taxon>
        <taxon>ecological metagenomes</taxon>
    </lineage>
</organism>
<dbReference type="EMBL" id="UINC01098954">
    <property type="protein sequence ID" value="SVC57864.1"/>
    <property type="molecule type" value="Genomic_DNA"/>
</dbReference>
<evidence type="ECO:0000313" key="1">
    <source>
        <dbReference type="EMBL" id="SVC57864.1"/>
    </source>
</evidence>
<accession>A0A382N9J4</accession>
<gene>
    <name evidence="1" type="ORF">METZ01_LOCUS310718</name>
</gene>
<evidence type="ECO:0008006" key="2">
    <source>
        <dbReference type="Google" id="ProtNLM"/>
    </source>
</evidence>
<reference evidence="1" key="1">
    <citation type="submission" date="2018-05" db="EMBL/GenBank/DDBJ databases">
        <authorList>
            <person name="Lanie J.A."/>
            <person name="Ng W.-L."/>
            <person name="Kazmierczak K.M."/>
            <person name="Andrzejewski T.M."/>
            <person name="Davidsen T.M."/>
            <person name="Wayne K.J."/>
            <person name="Tettelin H."/>
            <person name="Glass J.I."/>
            <person name="Rusch D."/>
            <person name="Podicherti R."/>
            <person name="Tsui H.-C.T."/>
            <person name="Winkler M.E."/>
        </authorList>
    </citation>
    <scope>NUCLEOTIDE SEQUENCE</scope>
</reference>
<protein>
    <recommendedName>
        <fullName evidence="2">NADH:flavin oxidoreductase/NADH oxidase N-terminal domain-containing protein</fullName>
    </recommendedName>
</protein>
<proteinExistence type="predicted"/>
<name>A0A382N9J4_9ZZZZ</name>